<dbReference type="GO" id="GO:0055085">
    <property type="term" value="P:transmembrane transport"/>
    <property type="evidence" value="ECO:0007669"/>
    <property type="project" value="InterPro"/>
</dbReference>
<dbReference type="PANTHER" id="PTHR43163:SF6">
    <property type="entry name" value="DIPEPTIDE TRANSPORT SYSTEM PERMEASE PROTEIN DPPB-RELATED"/>
    <property type="match status" value="1"/>
</dbReference>
<dbReference type="GO" id="GO:0005886">
    <property type="term" value="C:plasma membrane"/>
    <property type="evidence" value="ECO:0007669"/>
    <property type="project" value="UniProtKB-SubCell"/>
</dbReference>
<dbReference type="EMBL" id="QGTZ01000011">
    <property type="protein sequence ID" value="PWW36117.1"/>
    <property type="molecule type" value="Genomic_DNA"/>
</dbReference>
<keyword evidence="12" id="KW-1185">Reference proteome</keyword>
<dbReference type="EMBL" id="QLLI01000004">
    <property type="protein sequence ID" value="RAI98100.1"/>
    <property type="molecule type" value="Genomic_DNA"/>
</dbReference>
<evidence type="ECO:0000259" key="8">
    <source>
        <dbReference type="PROSITE" id="PS50928"/>
    </source>
</evidence>
<sequence length="316" mass="34609">MFTYVIRRILIAIPVLFGITIINFVIINLAPGNPIDMYMTPDTPPELLELRKEQLGLNDPIIVQYFKWLGQLLSGNLGYSFSTSESVVSLIGERLGQTVLLGICALIIGLLIALPIGIMSAVRQNSKFDYLMTGLSFVGTSIPQFFLGLVCIYIFAVQLGWLPVGGTEDLGGGGGFGDRISHLVLPSIAMAVGIAGRKVRYIRASMLDVLKQDYLRTARAKGLKEFYVTNKHALRNALIPIITVVGMEIPMLFGGAVIVEQLFQWPGIGQLTIQSIMSRDYSTIMGLNLVAAIIVLAANLLTDIFYSVADPRIQYH</sequence>
<keyword evidence="3" id="KW-1003">Cell membrane</keyword>
<dbReference type="InterPro" id="IPR035906">
    <property type="entry name" value="MetI-like_sf"/>
</dbReference>
<evidence type="ECO:0000313" key="10">
    <source>
        <dbReference type="EMBL" id="RAI98100.1"/>
    </source>
</evidence>
<comment type="caution">
    <text evidence="9">The sequence shown here is derived from an EMBL/GenBank/DDBJ whole genome shotgun (WGS) entry which is preliminary data.</text>
</comment>
<dbReference type="Proteomes" id="UP000247078">
    <property type="component" value="Unassembled WGS sequence"/>
</dbReference>
<comment type="subcellular location">
    <subcellularLocation>
        <location evidence="1 7">Cell membrane</location>
        <topology evidence="1 7">Multi-pass membrane protein</topology>
    </subcellularLocation>
</comment>
<dbReference type="RefSeq" id="WP_110001263.1">
    <property type="nucleotide sequence ID" value="NZ_QGTZ01000011.1"/>
</dbReference>
<dbReference type="CDD" id="cd06261">
    <property type="entry name" value="TM_PBP2"/>
    <property type="match status" value="1"/>
</dbReference>
<evidence type="ECO:0000256" key="7">
    <source>
        <dbReference type="RuleBase" id="RU363032"/>
    </source>
</evidence>
<evidence type="ECO:0000256" key="3">
    <source>
        <dbReference type="ARBA" id="ARBA00022475"/>
    </source>
</evidence>
<accession>A0A855Y491</accession>
<organism evidence="9 11">
    <name type="scientific">Paenibacillus pabuli</name>
    <dbReference type="NCBI Taxonomy" id="1472"/>
    <lineage>
        <taxon>Bacteria</taxon>
        <taxon>Bacillati</taxon>
        <taxon>Bacillota</taxon>
        <taxon>Bacilli</taxon>
        <taxon>Bacillales</taxon>
        <taxon>Paenibacillaceae</taxon>
        <taxon>Paenibacillus</taxon>
    </lineage>
</organism>
<dbReference type="PROSITE" id="PS50928">
    <property type="entry name" value="ABC_TM1"/>
    <property type="match status" value="1"/>
</dbReference>
<feature type="domain" description="ABC transmembrane type-1" evidence="8">
    <location>
        <begin position="95"/>
        <end position="302"/>
    </location>
</feature>
<evidence type="ECO:0000256" key="1">
    <source>
        <dbReference type="ARBA" id="ARBA00004651"/>
    </source>
</evidence>
<feature type="transmembrane region" description="Helical" evidence="7">
    <location>
        <begin position="9"/>
        <end position="30"/>
    </location>
</feature>
<evidence type="ECO:0000256" key="2">
    <source>
        <dbReference type="ARBA" id="ARBA00022448"/>
    </source>
</evidence>
<keyword evidence="2 7" id="KW-0813">Transport</keyword>
<dbReference type="Pfam" id="PF19300">
    <property type="entry name" value="BPD_transp_1_N"/>
    <property type="match status" value="1"/>
</dbReference>
<keyword evidence="4 7" id="KW-0812">Transmembrane</keyword>
<dbReference type="OrthoDB" id="24153at2"/>
<comment type="similarity">
    <text evidence="7">Belongs to the binding-protein-dependent transport system permease family.</text>
</comment>
<dbReference type="Proteomes" id="UP000248827">
    <property type="component" value="Unassembled WGS sequence"/>
</dbReference>
<protein>
    <submittedName>
        <fullName evidence="9">Peptide/nickel transport system permease protein</fullName>
    </submittedName>
</protein>
<keyword evidence="6 7" id="KW-0472">Membrane</keyword>
<dbReference type="Pfam" id="PF00528">
    <property type="entry name" value="BPD_transp_1"/>
    <property type="match status" value="1"/>
</dbReference>
<evidence type="ECO:0000256" key="6">
    <source>
        <dbReference type="ARBA" id="ARBA00023136"/>
    </source>
</evidence>
<feature type="transmembrane region" description="Helical" evidence="7">
    <location>
        <begin position="283"/>
        <end position="306"/>
    </location>
</feature>
<evidence type="ECO:0000256" key="5">
    <source>
        <dbReference type="ARBA" id="ARBA00022989"/>
    </source>
</evidence>
<dbReference type="AlphaFoldDB" id="A0A855Y491"/>
<feature type="transmembrane region" description="Helical" evidence="7">
    <location>
        <begin position="134"/>
        <end position="159"/>
    </location>
</feature>
<feature type="transmembrane region" description="Helical" evidence="7">
    <location>
        <begin position="99"/>
        <end position="122"/>
    </location>
</feature>
<evidence type="ECO:0000313" key="9">
    <source>
        <dbReference type="EMBL" id="PWW36117.1"/>
    </source>
</evidence>
<gene>
    <name evidence="10" type="ORF">DET54_104156</name>
    <name evidence="9" type="ORF">DET56_111150</name>
</gene>
<name>A0A855Y491_9BACL</name>
<dbReference type="Gene3D" id="1.10.3720.10">
    <property type="entry name" value="MetI-like"/>
    <property type="match status" value="1"/>
</dbReference>
<feature type="transmembrane region" description="Helical" evidence="7">
    <location>
        <begin position="237"/>
        <end position="263"/>
    </location>
</feature>
<keyword evidence="5 7" id="KW-1133">Transmembrane helix</keyword>
<dbReference type="InterPro" id="IPR045621">
    <property type="entry name" value="BPD_transp_1_N"/>
</dbReference>
<dbReference type="SUPFAM" id="SSF161098">
    <property type="entry name" value="MetI-like"/>
    <property type="match status" value="1"/>
</dbReference>
<proteinExistence type="inferred from homology"/>
<dbReference type="InterPro" id="IPR000515">
    <property type="entry name" value="MetI-like"/>
</dbReference>
<dbReference type="PANTHER" id="PTHR43163">
    <property type="entry name" value="DIPEPTIDE TRANSPORT SYSTEM PERMEASE PROTEIN DPPB-RELATED"/>
    <property type="match status" value="1"/>
</dbReference>
<evidence type="ECO:0000313" key="11">
    <source>
        <dbReference type="Proteomes" id="UP000247078"/>
    </source>
</evidence>
<feature type="transmembrane region" description="Helical" evidence="7">
    <location>
        <begin position="179"/>
        <end position="196"/>
    </location>
</feature>
<evidence type="ECO:0000313" key="12">
    <source>
        <dbReference type="Proteomes" id="UP000248827"/>
    </source>
</evidence>
<reference evidence="9 11" key="1">
    <citation type="submission" date="2018-05" db="EMBL/GenBank/DDBJ databases">
        <title>Freshwater and sediment microbial communities from various areas in North America, analyzing microbe dynamics in response to fracking.</title>
        <authorList>
            <person name="Lamendella R."/>
        </authorList>
    </citation>
    <scope>NUCLEOTIDE SEQUENCE [LARGE SCALE GENOMIC DNA]</scope>
    <source>
        <strain evidence="9 11">DB-3</strain>
        <strain evidence="10 12">NG-13</strain>
    </source>
</reference>
<evidence type="ECO:0000256" key="4">
    <source>
        <dbReference type="ARBA" id="ARBA00022692"/>
    </source>
</evidence>